<proteinExistence type="predicted"/>
<evidence type="ECO:0000313" key="1">
    <source>
        <dbReference type="EMBL" id="PIO68658.1"/>
    </source>
</evidence>
<keyword evidence="2" id="KW-1185">Reference proteome</keyword>
<dbReference type="AlphaFoldDB" id="A0A2G9UEI9"/>
<sequence>MVRKHMLMELSLLTQRMKKMKSRSQMLKSQSRRSLKGKLSHLKVSLQHSRHHAAWKMKHRRQQQSVKRKLGIMTRRTIRRTSM</sequence>
<dbReference type="Proteomes" id="UP000230423">
    <property type="component" value="Unassembled WGS sequence"/>
</dbReference>
<dbReference type="EMBL" id="KZ346990">
    <property type="protein sequence ID" value="PIO68658.1"/>
    <property type="molecule type" value="Genomic_DNA"/>
</dbReference>
<reference evidence="1 2" key="1">
    <citation type="submission" date="2015-09" db="EMBL/GenBank/DDBJ databases">
        <title>Draft genome of the parasitic nematode Teladorsagia circumcincta isolate WARC Sus (inbred).</title>
        <authorList>
            <person name="Mitreva M."/>
        </authorList>
    </citation>
    <scope>NUCLEOTIDE SEQUENCE [LARGE SCALE GENOMIC DNA]</scope>
    <source>
        <strain evidence="1 2">S</strain>
    </source>
</reference>
<accession>A0A2G9UEI9</accession>
<evidence type="ECO:0000313" key="2">
    <source>
        <dbReference type="Proteomes" id="UP000230423"/>
    </source>
</evidence>
<protein>
    <submittedName>
        <fullName evidence="1">Uncharacterized protein</fullName>
    </submittedName>
</protein>
<organism evidence="1 2">
    <name type="scientific">Teladorsagia circumcincta</name>
    <name type="common">Brown stomach worm</name>
    <name type="synonym">Ostertagia circumcincta</name>
    <dbReference type="NCBI Taxonomy" id="45464"/>
    <lineage>
        <taxon>Eukaryota</taxon>
        <taxon>Metazoa</taxon>
        <taxon>Ecdysozoa</taxon>
        <taxon>Nematoda</taxon>
        <taxon>Chromadorea</taxon>
        <taxon>Rhabditida</taxon>
        <taxon>Rhabditina</taxon>
        <taxon>Rhabditomorpha</taxon>
        <taxon>Strongyloidea</taxon>
        <taxon>Trichostrongylidae</taxon>
        <taxon>Teladorsagia</taxon>
    </lineage>
</organism>
<gene>
    <name evidence="1" type="ORF">TELCIR_09549</name>
</gene>
<name>A0A2G9UEI9_TELCI</name>